<evidence type="ECO:0000256" key="2">
    <source>
        <dbReference type="ARBA" id="ARBA00012418"/>
    </source>
</evidence>
<keyword evidence="7" id="KW-0804">Transcription</keyword>
<dbReference type="EC" id="2.7.7.6" evidence="2"/>
<comment type="similarity">
    <text evidence="1">Belongs to the RNA polymerase subunit omega family.</text>
</comment>
<dbReference type="Pfam" id="PF01192">
    <property type="entry name" value="RNA_pol_Rpb6"/>
    <property type="match status" value="1"/>
</dbReference>
<evidence type="ECO:0000313" key="10">
    <source>
        <dbReference type="EMBL" id="VYT30591.1"/>
    </source>
</evidence>
<name>A0A6N2VPP0_BLAHA</name>
<dbReference type="Gene3D" id="3.90.940.10">
    <property type="match status" value="1"/>
</dbReference>
<dbReference type="SUPFAM" id="SSF63562">
    <property type="entry name" value="RPB6/omega subunit-like"/>
    <property type="match status" value="1"/>
</dbReference>
<evidence type="ECO:0000256" key="3">
    <source>
        <dbReference type="ARBA" id="ARBA00013725"/>
    </source>
</evidence>
<dbReference type="EMBL" id="CACRSY010000016">
    <property type="protein sequence ID" value="VYT30591.1"/>
    <property type="molecule type" value="Genomic_DNA"/>
</dbReference>
<sequence>MIHPSYTELMEVINEGAEIDDEPLVTSRYSVVLATSKRARQLIAGKEAMVPSSGKKPLSTAVEEIYKGKVHILPEEAEVEEETTEENEI</sequence>
<evidence type="ECO:0000256" key="1">
    <source>
        <dbReference type="ARBA" id="ARBA00006711"/>
    </source>
</evidence>
<dbReference type="PANTHER" id="PTHR34476:SF1">
    <property type="entry name" value="DNA-DIRECTED RNA POLYMERASE SUBUNIT OMEGA"/>
    <property type="match status" value="1"/>
</dbReference>
<proteinExistence type="inferred from homology"/>
<keyword evidence="4 10" id="KW-0240">DNA-directed RNA polymerase</keyword>
<dbReference type="SMART" id="SM01409">
    <property type="entry name" value="RNA_pol_Rpb6"/>
    <property type="match status" value="1"/>
</dbReference>
<evidence type="ECO:0000256" key="8">
    <source>
        <dbReference type="ARBA" id="ARBA00029924"/>
    </source>
</evidence>
<reference evidence="10" key="1">
    <citation type="submission" date="2019-11" db="EMBL/GenBank/DDBJ databases">
        <authorList>
            <person name="Feng L."/>
        </authorList>
    </citation>
    <scope>NUCLEOTIDE SEQUENCE</scope>
    <source>
        <strain evidence="10">BhanseniiLFYP23</strain>
    </source>
</reference>
<evidence type="ECO:0000256" key="6">
    <source>
        <dbReference type="ARBA" id="ARBA00022695"/>
    </source>
</evidence>
<dbReference type="AlphaFoldDB" id="A0A6N2VPP0"/>
<dbReference type="GO" id="GO:0006351">
    <property type="term" value="P:DNA-templated transcription"/>
    <property type="evidence" value="ECO:0007669"/>
    <property type="project" value="InterPro"/>
</dbReference>
<evidence type="ECO:0000256" key="4">
    <source>
        <dbReference type="ARBA" id="ARBA00022478"/>
    </source>
</evidence>
<organism evidence="10">
    <name type="scientific">Blautia hansenii</name>
    <name type="common">Ruminococcus hansenii</name>
    <dbReference type="NCBI Taxonomy" id="1322"/>
    <lineage>
        <taxon>Bacteria</taxon>
        <taxon>Bacillati</taxon>
        <taxon>Bacillota</taxon>
        <taxon>Clostridia</taxon>
        <taxon>Lachnospirales</taxon>
        <taxon>Lachnospiraceae</taxon>
        <taxon>Blautia</taxon>
    </lineage>
</organism>
<dbReference type="InterPro" id="IPR006110">
    <property type="entry name" value="Pol_omega/Rpo6/RPB6"/>
</dbReference>
<comment type="catalytic activity">
    <reaction evidence="9">
        <text>RNA(n) + a ribonucleoside 5'-triphosphate = RNA(n+1) + diphosphate</text>
        <dbReference type="Rhea" id="RHEA:21248"/>
        <dbReference type="Rhea" id="RHEA-COMP:14527"/>
        <dbReference type="Rhea" id="RHEA-COMP:17342"/>
        <dbReference type="ChEBI" id="CHEBI:33019"/>
        <dbReference type="ChEBI" id="CHEBI:61557"/>
        <dbReference type="ChEBI" id="CHEBI:140395"/>
        <dbReference type="EC" id="2.7.7.6"/>
    </reaction>
</comment>
<keyword evidence="6" id="KW-0548">Nucleotidyltransferase</keyword>
<evidence type="ECO:0000256" key="5">
    <source>
        <dbReference type="ARBA" id="ARBA00022679"/>
    </source>
</evidence>
<dbReference type="GO" id="GO:0003677">
    <property type="term" value="F:DNA binding"/>
    <property type="evidence" value="ECO:0007669"/>
    <property type="project" value="InterPro"/>
</dbReference>
<gene>
    <name evidence="10" type="ORF">BHLFYP23_01157</name>
</gene>
<dbReference type="NCBIfam" id="TIGR00690">
    <property type="entry name" value="rpoZ"/>
    <property type="match status" value="1"/>
</dbReference>
<dbReference type="GO" id="GO:0000428">
    <property type="term" value="C:DNA-directed RNA polymerase complex"/>
    <property type="evidence" value="ECO:0007669"/>
    <property type="project" value="UniProtKB-KW"/>
</dbReference>
<accession>A0A6N2VPP0</accession>
<dbReference type="PANTHER" id="PTHR34476">
    <property type="entry name" value="DNA-DIRECTED RNA POLYMERASE SUBUNIT OMEGA"/>
    <property type="match status" value="1"/>
</dbReference>
<dbReference type="InterPro" id="IPR003716">
    <property type="entry name" value="DNA-dir_RNA_pol_omega"/>
</dbReference>
<keyword evidence="5" id="KW-0808">Transferase</keyword>
<dbReference type="RefSeq" id="WP_004222329.1">
    <property type="nucleotide sequence ID" value="NZ_CACRSY010000016.1"/>
</dbReference>
<dbReference type="GO" id="GO:0003899">
    <property type="term" value="F:DNA-directed RNA polymerase activity"/>
    <property type="evidence" value="ECO:0007669"/>
    <property type="project" value="UniProtKB-EC"/>
</dbReference>
<evidence type="ECO:0000256" key="9">
    <source>
        <dbReference type="ARBA" id="ARBA00048552"/>
    </source>
</evidence>
<evidence type="ECO:0000256" key="7">
    <source>
        <dbReference type="ARBA" id="ARBA00023163"/>
    </source>
</evidence>
<dbReference type="InterPro" id="IPR036161">
    <property type="entry name" value="RPB6/omega-like_sf"/>
</dbReference>
<protein>
    <recommendedName>
        <fullName evidence="3">DNA-directed RNA polymerase subunit omega</fullName>
        <ecNumber evidence="2">2.7.7.6</ecNumber>
    </recommendedName>
    <alternativeName>
        <fullName evidence="8">Transcriptase subunit omega</fullName>
    </alternativeName>
</protein>